<keyword evidence="3" id="KW-1185">Reference proteome</keyword>
<feature type="compositionally biased region" description="Polar residues" evidence="1">
    <location>
        <begin position="117"/>
        <end position="130"/>
    </location>
</feature>
<sequence>MVKARKKIKTFAPKTRQAPRVVGPARAENSVKGGGKTQQLASRESERGRSEQQVYLSGEVKTRKSRTEGDRSRPAPPQLIPSLRLAETTVASAPILAPRCVSLFPSFSPPDWRSRMGSGTNQTDRQLQTSRWRRKTNAQQPRPHRHDDLHQGTLYSSHCLL</sequence>
<organism evidence="2 3">
    <name type="scientific">Aspergillus sydowii CBS 593.65</name>
    <dbReference type="NCBI Taxonomy" id="1036612"/>
    <lineage>
        <taxon>Eukaryota</taxon>
        <taxon>Fungi</taxon>
        <taxon>Dikarya</taxon>
        <taxon>Ascomycota</taxon>
        <taxon>Pezizomycotina</taxon>
        <taxon>Eurotiomycetes</taxon>
        <taxon>Eurotiomycetidae</taxon>
        <taxon>Eurotiales</taxon>
        <taxon>Aspergillaceae</taxon>
        <taxon>Aspergillus</taxon>
        <taxon>Aspergillus subgen. Nidulantes</taxon>
    </lineage>
</organism>
<feature type="region of interest" description="Disordered" evidence="1">
    <location>
        <begin position="1"/>
        <end position="81"/>
    </location>
</feature>
<gene>
    <name evidence="2" type="ORF">ASPSYDRAFT_781231</name>
</gene>
<proteinExistence type="predicted"/>
<feature type="region of interest" description="Disordered" evidence="1">
    <location>
        <begin position="112"/>
        <end position="152"/>
    </location>
</feature>
<dbReference type="EMBL" id="KV878584">
    <property type="protein sequence ID" value="OJJ60967.1"/>
    <property type="molecule type" value="Genomic_DNA"/>
</dbReference>
<dbReference type="AlphaFoldDB" id="A0A1L9TNG3"/>
<evidence type="ECO:0000313" key="3">
    <source>
        <dbReference type="Proteomes" id="UP000184356"/>
    </source>
</evidence>
<name>A0A1L9TNG3_9EURO</name>
<evidence type="ECO:0000313" key="2">
    <source>
        <dbReference type="EMBL" id="OJJ60967.1"/>
    </source>
</evidence>
<dbReference type="VEuPathDB" id="FungiDB:ASPSYDRAFT_781231"/>
<evidence type="ECO:0000256" key="1">
    <source>
        <dbReference type="SAM" id="MobiDB-lite"/>
    </source>
</evidence>
<feature type="compositionally biased region" description="Basic and acidic residues" evidence="1">
    <location>
        <begin position="60"/>
        <end position="73"/>
    </location>
</feature>
<accession>A0A1L9TNG3</accession>
<dbReference type="GeneID" id="63767006"/>
<dbReference type="Proteomes" id="UP000184356">
    <property type="component" value="Unassembled WGS sequence"/>
</dbReference>
<protein>
    <submittedName>
        <fullName evidence="2">Uncharacterized protein</fullName>
    </submittedName>
</protein>
<dbReference type="RefSeq" id="XP_040704773.1">
    <property type="nucleotide sequence ID" value="XM_040850933.1"/>
</dbReference>
<reference evidence="3" key="1">
    <citation type="journal article" date="2017" name="Genome Biol.">
        <title>Comparative genomics reveals high biological diversity and specific adaptations in the industrially and medically important fungal genus Aspergillus.</title>
        <authorList>
            <person name="de Vries R.P."/>
            <person name="Riley R."/>
            <person name="Wiebenga A."/>
            <person name="Aguilar-Osorio G."/>
            <person name="Amillis S."/>
            <person name="Uchima C.A."/>
            <person name="Anderluh G."/>
            <person name="Asadollahi M."/>
            <person name="Askin M."/>
            <person name="Barry K."/>
            <person name="Battaglia E."/>
            <person name="Bayram O."/>
            <person name="Benocci T."/>
            <person name="Braus-Stromeyer S.A."/>
            <person name="Caldana C."/>
            <person name="Canovas D."/>
            <person name="Cerqueira G.C."/>
            <person name="Chen F."/>
            <person name="Chen W."/>
            <person name="Choi C."/>
            <person name="Clum A."/>
            <person name="Dos Santos R.A."/>
            <person name="Damasio A.R."/>
            <person name="Diallinas G."/>
            <person name="Emri T."/>
            <person name="Fekete E."/>
            <person name="Flipphi M."/>
            <person name="Freyberg S."/>
            <person name="Gallo A."/>
            <person name="Gournas C."/>
            <person name="Habgood R."/>
            <person name="Hainaut M."/>
            <person name="Harispe M.L."/>
            <person name="Henrissat B."/>
            <person name="Hilden K.S."/>
            <person name="Hope R."/>
            <person name="Hossain A."/>
            <person name="Karabika E."/>
            <person name="Karaffa L."/>
            <person name="Karanyi Z."/>
            <person name="Krasevec N."/>
            <person name="Kuo A."/>
            <person name="Kusch H."/>
            <person name="LaButti K."/>
            <person name="Lagendijk E.L."/>
            <person name="Lapidus A."/>
            <person name="Levasseur A."/>
            <person name="Lindquist E."/>
            <person name="Lipzen A."/>
            <person name="Logrieco A.F."/>
            <person name="MacCabe A."/>
            <person name="Maekelae M.R."/>
            <person name="Malavazi I."/>
            <person name="Melin P."/>
            <person name="Meyer V."/>
            <person name="Mielnichuk N."/>
            <person name="Miskei M."/>
            <person name="Molnar A.P."/>
            <person name="Mule G."/>
            <person name="Ngan C.Y."/>
            <person name="Orejas M."/>
            <person name="Orosz E."/>
            <person name="Ouedraogo J.P."/>
            <person name="Overkamp K.M."/>
            <person name="Park H.-S."/>
            <person name="Perrone G."/>
            <person name="Piumi F."/>
            <person name="Punt P.J."/>
            <person name="Ram A.F."/>
            <person name="Ramon A."/>
            <person name="Rauscher S."/>
            <person name="Record E."/>
            <person name="Riano-Pachon D.M."/>
            <person name="Robert V."/>
            <person name="Roehrig J."/>
            <person name="Ruller R."/>
            <person name="Salamov A."/>
            <person name="Salih N.S."/>
            <person name="Samson R.A."/>
            <person name="Sandor E."/>
            <person name="Sanguinetti M."/>
            <person name="Schuetze T."/>
            <person name="Sepcic K."/>
            <person name="Shelest E."/>
            <person name="Sherlock G."/>
            <person name="Sophianopoulou V."/>
            <person name="Squina F.M."/>
            <person name="Sun H."/>
            <person name="Susca A."/>
            <person name="Todd R.B."/>
            <person name="Tsang A."/>
            <person name="Unkles S.E."/>
            <person name="van de Wiele N."/>
            <person name="van Rossen-Uffink D."/>
            <person name="Oliveira J.V."/>
            <person name="Vesth T.C."/>
            <person name="Visser J."/>
            <person name="Yu J.-H."/>
            <person name="Zhou M."/>
            <person name="Andersen M.R."/>
            <person name="Archer D.B."/>
            <person name="Baker S.E."/>
            <person name="Benoit I."/>
            <person name="Brakhage A.A."/>
            <person name="Braus G.H."/>
            <person name="Fischer R."/>
            <person name="Frisvad J.C."/>
            <person name="Goldman G.H."/>
            <person name="Houbraken J."/>
            <person name="Oakley B."/>
            <person name="Pocsi I."/>
            <person name="Scazzocchio C."/>
            <person name="Seiboth B."/>
            <person name="vanKuyk P.A."/>
            <person name="Wortman J."/>
            <person name="Dyer P.S."/>
            <person name="Grigoriev I.V."/>
        </authorList>
    </citation>
    <scope>NUCLEOTIDE SEQUENCE [LARGE SCALE GENOMIC DNA]</scope>
    <source>
        <strain evidence="3">CBS 593.65</strain>
    </source>
</reference>